<name>W0AHA3_9SPHN</name>
<evidence type="ECO:0000313" key="2">
    <source>
        <dbReference type="Proteomes" id="UP000018851"/>
    </source>
</evidence>
<dbReference type="KEGG" id="ssan:NX02_20120"/>
<proteinExistence type="predicted"/>
<dbReference type="STRING" id="1123269.NX02_20120"/>
<dbReference type="EMBL" id="CP006644">
    <property type="protein sequence ID" value="AHE55683.1"/>
    <property type="molecule type" value="Genomic_DNA"/>
</dbReference>
<sequence>MIEVLCEFRNGLRIFDAVPARFDVIKVGERDACPLLHAGEVAIYDPSDCIFAEGLIDGAIYVMEHQRPVAGMSWETFHRTGSQRVAVDRRLVCAQRSSNDRDLWFAQPLRRRFAGALQGIDPAQPENLLQSKFVGRVVGLFRPKMEA</sequence>
<dbReference type="Proteomes" id="UP000018851">
    <property type="component" value="Chromosome"/>
</dbReference>
<dbReference type="PATRIC" id="fig|1123269.5.peg.3933"/>
<reference evidence="1 2" key="1">
    <citation type="submission" date="2013-07" db="EMBL/GenBank/DDBJ databases">
        <title>Completed genome of Sphingomonas sanxanigenens NX02.</title>
        <authorList>
            <person name="Ma T."/>
            <person name="Huang H."/>
            <person name="Wu M."/>
            <person name="Li X."/>
            <person name="Li G."/>
        </authorList>
    </citation>
    <scope>NUCLEOTIDE SEQUENCE [LARGE SCALE GENOMIC DNA]</scope>
    <source>
        <strain evidence="1 2">NX02</strain>
    </source>
</reference>
<keyword evidence="2" id="KW-1185">Reference proteome</keyword>
<accession>W0AHA3</accession>
<protein>
    <submittedName>
        <fullName evidence="1">Uncharacterized protein</fullName>
    </submittedName>
</protein>
<dbReference type="HOGENOM" id="CLU_1766848_0_0_5"/>
<gene>
    <name evidence="1" type="ORF">NX02_20120</name>
</gene>
<dbReference type="AlphaFoldDB" id="W0AHA3"/>
<organism evidence="1 2">
    <name type="scientific">Sphingomonas sanxanigenens DSM 19645 = NX02</name>
    <dbReference type="NCBI Taxonomy" id="1123269"/>
    <lineage>
        <taxon>Bacteria</taxon>
        <taxon>Pseudomonadati</taxon>
        <taxon>Pseudomonadota</taxon>
        <taxon>Alphaproteobacteria</taxon>
        <taxon>Sphingomonadales</taxon>
        <taxon>Sphingomonadaceae</taxon>
        <taxon>Sphingomonas</taxon>
    </lineage>
</organism>
<evidence type="ECO:0000313" key="1">
    <source>
        <dbReference type="EMBL" id="AHE55683.1"/>
    </source>
</evidence>